<feature type="binding site" evidence="13">
    <location>
        <begin position="164"/>
        <end position="166"/>
    </location>
    <ligand>
        <name>FAD</name>
        <dbReference type="ChEBI" id="CHEBI:57692"/>
    </ligand>
</feature>
<dbReference type="EC" id="1.3.8.4" evidence="4"/>
<feature type="binding site" evidence="13">
    <location>
        <begin position="373"/>
        <end position="375"/>
    </location>
    <ligand>
        <name>FAD</name>
        <dbReference type="ChEBI" id="CHEBI:57692"/>
    </ligand>
</feature>
<dbReference type="InterPro" id="IPR006091">
    <property type="entry name" value="Acyl-CoA_Oxase/DH_mid-dom"/>
</dbReference>
<dbReference type="Gene3D" id="1.10.540.10">
    <property type="entry name" value="Acyl-CoA dehydrogenase/oxidase, N-terminal domain"/>
    <property type="match status" value="1"/>
</dbReference>
<comment type="catalytic activity">
    <reaction evidence="10">
        <text>3-methylbutanoyl-CoA + oxidized [electron-transfer flavoprotein] + H(+) = 3-methylbut-2-enoyl-CoA + reduced [electron-transfer flavoprotein]</text>
        <dbReference type="Rhea" id="RHEA:12276"/>
        <dbReference type="Rhea" id="RHEA-COMP:10685"/>
        <dbReference type="Rhea" id="RHEA-COMP:10686"/>
        <dbReference type="ChEBI" id="CHEBI:15378"/>
        <dbReference type="ChEBI" id="CHEBI:57344"/>
        <dbReference type="ChEBI" id="CHEBI:57345"/>
        <dbReference type="ChEBI" id="CHEBI:57692"/>
        <dbReference type="ChEBI" id="CHEBI:58307"/>
        <dbReference type="EC" id="1.3.8.4"/>
    </reaction>
</comment>
<dbReference type="InterPro" id="IPR009100">
    <property type="entry name" value="AcylCoA_DH/oxidase_NM_dom_sf"/>
</dbReference>
<evidence type="ECO:0000259" key="15">
    <source>
        <dbReference type="Pfam" id="PF00441"/>
    </source>
</evidence>
<feature type="binding site" evidence="13">
    <location>
        <begin position="344"/>
        <end position="348"/>
    </location>
    <ligand>
        <name>FAD</name>
        <dbReference type="ChEBI" id="CHEBI:57692"/>
    </ligand>
</feature>
<protein>
    <recommendedName>
        <fullName evidence="5">Isovaleryl-CoA dehydrogenase, mitochondrial</fullName>
        <ecNumber evidence="4">1.3.8.4</ecNumber>
    </recommendedName>
</protein>
<feature type="binding site" evidence="13">
    <location>
        <position position="276"/>
    </location>
    <ligand>
        <name>FAD</name>
        <dbReference type="ChEBI" id="CHEBI:57692"/>
    </ligand>
</feature>
<keyword evidence="6 14" id="KW-0285">Flavoprotein</keyword>
<evidence type="ECO:0000256" key="7">
    <source>
        <dbReference type="ARBA" id="ARBA00022827"/>
    </source>
</evidence>
<dbReference type="PROSITE" id="PS00073">
    <property type="entry name" value="ACYL_COA_DH_2"/>
    <property type="match status" value="1"/>
</dbReference>
<dbReference type="PANTHER" id="PTHR43884">
    <property type="entry name" value="ACYL-COA DEHYDROGENASE"/>
    <property type="match status" value="1"/>
</dbReference>
<comment type="pathway">
    <text evidence="2">Amino-acid degradation; L-leucine degradation; (S)-3-hydroxy-3-methylglutaryl-CoA from 3-isovaleryl-CoA: step 1/3.</text>
</comment>
<evidence type="ECO:0000256" key="3">
    <source>
        <dbReference type="ARBA" id="ARBA00009347"/>
    </source>
</evidence>
<sequence length="390" mass="41874">MLANQMPGLNFALGETAEAIRESVSSFSAVEIAPRAAEIDRTNQFPMDLWRKFGDLGVLGVTVPEEYGGAGLGYLEHVVAMEEISRASASVGLSYGAHSNLCVNQIKLNGTAAQKQKYLPKLVSGEHVGALAMSEPGAGSDVVSMKLRAEKRGDRYVLNGTKMWITNGPDADTLVVYAKTDPSAGPKGMTAFLVEKGFKGFSTAQKLDKLGMRGSNTCELVFADCEVPAENVLAEVGRGVNVLMSGLDYERAVLAAGPIGIMQACLDVVVPYVHERRQFGQAIGEFQLMQGKLADMYVTLNAARAYVYAVAQACDRGETTRKDAAGAILYAAEKATWMALEAIQCLGGNGYINEYATGRLLRDAKLYEIGAGTSEIRRMLIGRELFKETA</sequence>
<evidence type="ECO:0000256" key="11">
    <source>
        <dbReference type="PIRSR" id="PIRSR634183-1"/>
    </source>
</evidence>
<dbReference type="EMBL" id="BMJQ01000011">
    <property type="protein sequence ID" value="GGF31395.1"/>
    <property type="molecule type" value="Genomic_DNA"/>
</dbReference>
<evidence type="ECO:0000256" key="8">
    <source>
        <dbReference type="ARBA" id="ARBA00022946"/>
    </source>
</evidence>
<evidence type="ECO:0000313" key="19">
    <source>
        <dbReference type="Proteomes" id="UP000646365"/>
    </source>
</evidence>
<feature type="domain" description="Acyl-CoA dehydrogenase/oxidase C-terminal" evidence="15">
    <location>
        <begin position="237"/>
        <end position="385"/>
    </location>
</feature>
<dbReference type="InterPro" id="IPR036250">
    <property type="entry name" value="AcylCo_DH-like_C"/>
</dbReference>
<evidence type="ECO:0000256" key="2">
    <source>
        <dbReference type="ARBA" id="ARBA00004898"/>
    </source>
</evidence>
<proteinExistence type="inferred from homology"/>
<evidence type="ECO:0000256" key="9">
    <source>
        <dbReference type="ARBA" id="ARBA00023002"/>
    </source>
</evidence>
<evidence type="ECO:0000256" key="13">
    <source>
        <dbReference type="PIRSR" id="PIRSR634183-3"/>
    </source>
</evidence>
<keyword evidence="9 14" id="KW-0560">Oxidoreductase</keyword>
<evidence type="ECO:0000256" key="4">
    <source>
        <dbReference type="ARBA" id="ARBA00012044"/>
    </source>
</evidence>
<keyword evidence="8" id="KW-0809">Transit peptide</keyword>
<evidence type="ECO:0000256" key="5">
    <source>
        <dbReference type="ARBA" id="ARBA00018258"/>
    </source>
</evidence>
<gene>
    <name evidence="18" type="ORF">GCM10011611_41960</name>
</gene>
<dbReference type="GO" id="GO:0006552">
    <property type="term" value="P:L-leucine catabolic process"/>
    <property type="evidence" value="ECO:0007669"/>
    <property type="project" value="TreeGrafter"/>
</dbReference>
<dbReference type="InterPro" id="IPR013786">
    <property type="entry name" value="AcylCoA_DH/ox_N"/>
</dbReference>
<keyword evidence="19" id="KW-1185">Reference proteome</keyword>
<keyword evidence="7 13" id="KW-0274">FAD</keyword>
<comment type="caution">
    <text evidence="18">The sequence shown here is derived from an EMBL/GenBank/DDBJ whole genome shotgun (WGS) entry which is preliminary data.</text>
</comment>
<comment type="similarity">
    <text evidence="3 14">Belongs to the acyl-CoA dehydrogenase family.</text>
</comment>
<accession>A0A8J3E500</accession>
<dbReference type="PIRSF" id="PIRSF016578">
    <property type="entry name" value="HsaA"/>
    <property type="match status" value="1"/>
</dbReference>
<dbReference type="InterPro" id="IPR006089">
    <property type="entry name" value="Acyl-CoA_DH_CS"/>
</dbReference>
<dbReference type="CDD" id="cd01156">
    <property type="entry name" value="IVD"/>
    <property type="match status" value="1"/>
</dbReference>
<dbReference type="FunFam" id="1.10.540.10:FF:000022">
    <property type="entry name" value="Isovaleryl-CoA dehydrogenase isoform 2"/>
    <property type="match status" value="1"/>
</dbReference>
<dbReference type="InterPro" id="IPR037069">
    <property type="entry name" value="AcylCoA_DH/ox_N_sf"/>
</dbReference>
<dbReference type="PANTHER" id="PTHR43884:SF12">
    <property type="entry name" value="ISOVALERYL-COA DEHYDROGENASE, MITOCHONDRIAL-RELATED"/>
    <property type="match status" value="1"/>
</dbReference>
<reference evidence="18" key="1">
    <citation type="journal article" date="2014" name="Int. J. Syst. Evol. Microbiol.">
        <title>Complete genome sequence of Corynebacterium casei LMG S-19264T (=DSM 44701T), isolated from a smear-ripened cheese.</title>
        <authorList>
            <consortium name="US DOE Joint Genome Institute (JGI-PGF)"/>
            <person name="Walter F."/>
            <person name="Albersmeier A."/>
            <person name="Kalinowski J."/>
            <person name="Ruckert C."/>
        </authorList>
    </citation>
    <scope>NUCLEOTIDE SEQUENCE</scope>
    <source>
        <strain evidence="18">CGMCC 1.15725</strain>
    </source>
</reference>
<dbReference type="Pfam" id="PF00441">
    <property type="entry name" value="Acyl-CoA_dh_1"/>
    <property type="match status" value="1"/>
</dbReference>
<feature type="domain" description="Acyl-CoA dehydrogenase/oxidase N-terminal" evidence="17">
    <location>
        <begin position="15"/>
        <end position="126"/>
    </location>
</feature>
<dbReference type="FunFam" id="2.40.110.10:FF:000004">
    <property type="entry name" value="Isovaleryl-CoA dehydrogenase, mitochondrial"/>
    <property type="match status" value="1"/>
</dbReference>
<dbReference type="RefSeq" id="WP_189049406.1">
    <property type="nucleotide sequence ID" value="NZ_BMJQ01000011.1"/>
</dbReference>
<dbReference type="Proteomes" id="UP000646365">
    <property type="component" value="Unassembled WGS sequence"/>
</dbReference>
<evidence type="ECO:0000259" key="16">
    <source>
        <dbReference type="Pfam" id="PF02770"/>
    </source>
</evidence>
<evidence type="ECO:0000256" key="6">
    <source>
        <dbReference type="ARBA" id="ARBA00022630"/>
    </source>
</evidence>
<evidence type="ECO:0000256" key="1">
    <source>
        <dbReference type="ARBA" id="ARBA00001974"/>
    </source>
</evidence>
<name>A0A8J3E500_9PROT</name>
<evidence type="ECO:0000313" key="18">
    <source>
        <dbReference type="EMBL" id="GGF31395.1"/>
    </source>
</evidence>
<dbReference type="FunFam" id="1.20.140.10:FF:000003">
    <property type="entry name" value="isovaleryl-CoA dehydrogenase, mitochondrial"/>
    <property type="match status" value="1"/>
</dbReference>
<dbReference type="AlphaFoldDB" id="A0A8J3E500"/>
<dbReference type="GO" id="GO:0050660">
    <property type="term" value="F:flavin adenine dinucleotide binding"/>
    <property type="evidence" value="ECO:0007669"/>
    <property type="project" value="InterPro"/>
</dbReference>
<evidence type="ECO:0000256" key="10">
    <source>
        <dbReference type="ARBA" id="ARBA00052875"/>
    </source>
</evidence>
<evidence type="ECO:0000256" key="12">
    <source>
        <dbReference type="PIRSR" id="PIRSR634183-2"/>
    </source>
</evidence>
<dbReference type="InterPro" id="IPR034183">
    <property type="entry name" value="IVD"/>
</dbReference>
<organism evidence="18 19">
    <name type="scientific">Aliidongia dinghuensis</name>
    <dbReference type="NCBI Taxonomy" id="1867774"/>
    <lineage>
        <taxon>Bacteria</taxon>
        <taxon>Pseudomonadati</taxon>
        <taxon>Pseudomonadota</taxon>
        <taxon>Alphaproteobacteria</taxon>
        <taxon>Rhodospirillales</taxon>
        <taxon>Dongiaceae</taxon>
        <taxon>Aliidongia</taxon>
    </lineage>
</organism>
<dbReference type="InterPro" id="IPR046373">
    <property type="entry name" value="Acyl-CoA_Oxase/DH_mid-dom_sf"/>
</dbReference>
<feature type="active site" description="Proton acceptor" evidence="11">
    <location>
        <position position="250"/>
    </location>
</feature>
<dbReference type="Gene3D" id="2.40.110.10">
    <property type="entry name" value="Butyryl-CoA Dehydrogenase, subunit A, domain 2"/>
    <property type="match status" value="1"/>
</dbReference>
<feature type="domain" description="Acyl-CoA oxidase/dehydrogenase middle" evidence="16">
    <location>
        <begin position="130"/>
        <end position="225"/>
    </location>
</feature>
<dbReference type="InterPro" id="IPR009075">
    <property type="entry name" value="AcylCo_DH/oxidase_C"/>
</dbReference>
<feature type="binding site" evidence="12">
    <location>
        <position position="140"/>
    </location>
    <ligand>
        <name>substrate</name>
    </ligand>
</feature>
<dbReference type="PROSITE" id="PS00072">
    <property type="entry name" value="ACYL_COA_DH_1"/>
    <property type="match status" value="1"/>
</dbReference>
<feature type="binding site" evidence="13">
    <location>
        <position position="287"/>
    </location>
    <ligand>
        <name>FAD</name>
        <dbReference type="ChEBI" id="CHEBI:57692"/>
    </ligand>
</feature>
<dbReference type="Pfam" id="PF02771">
    <property type="entry name" value="Acyl-CoA_dh_N"/>
    <property type="match status" value="1"/>
</dbReference>
<feature type="binding site" evidence="13">
    <location>
        <begin position="131"/>
        <end position="140"/>
    </location>
    <ligand>
        <name>FAD</name>
        <dbReference type="ChEBI" id="CHEBI:57692"/>
    </ligand>
</feature>
<dbReference type="SUPFAM" id="SSF56645">
    <property type="entry name" value="Acyl-CoA dehydrogenase NM domain-like"/>
    <property type="match status" value="1"/>
</dbReference>
<dbReference type="Gene3D" id="1.20.140.10">
    <property type="entry name" value="Butyryl-CoA Dehydrogenase, subunit A, domain 3"/>
    <property type="match status" value="1"/>
</dbReference>
<comment type="cofactor">
    <cofactor evidence="1 13 14">
        <name>FAD</name>
        <dbReference type="ChEBI" id="CHEBI:57692"/>
    </cofactor>
</comment>
<evidence type="ECO:0000256" key="14">
    <source>
        <dbReference type="RuleBase" id="RU362125"/>
    </source>
</evidence>
<evidence type="ECO:0000259" key="17">
    <source>
        <dbReference type="Pfam" id="PF02771"/>
    </source>
</evidence>
<dbReference type="SUPFAM" id="SSF47203">
    <property type="entry name" value="Acyl-CoA dehydrogenase C-terminal domain-like"/>
    <property type="match status" value="1"/>
</dbReference>
<reference evidence="18" key="2">
    <citation type="submission" date="2020-09" db="EMBL/GenBank/DDBJ databases">
        <authorList>
            <person name="Sun Q."/>
            <person name="Zhou Y."/>
        </authorList>
    </citation>
    <scope>NUCLEOTIDE SEQUENCE</scope>
    <source>
        <strain evidence="18">CGMCC 1.15725</strain>
    </source>
</reference>
<feature type="binding site" evidence="12">
    <location>
        <begin position="371"/>
        <end position="372"/>
    </location>
    <ligand>
        <name>substrate</name>
    </ligand>
</feature>
<dbReference type="Pfam" id="PF02770">
    <property type="entry name" value="Acyl-CoA_dh_M"/>
    <property type="match status" value="1"/>
</dbReference>
<feature type="binding site" evidence="12">
    <location>
        <begin position="248"/>
        <end position="251"/>
    </location>
    <ligand>
        <name>substrate</name>
    </ligand>
</feature>
<dbReference type="GO" id="GO:0008470">
    <property type="term" value="F:3-methylbutanoyl-CoA dehydrogenase activity"/>
    <property type="evidence" value="ECO:0007669"/>
    <property type="project" value="UniProtKB-EC"/>
</dbReference>